<keyword evidence="3 6" id="KW-0812">Transmembrane</keyword>
<feature type="transmembrane region" description="Helical" evidence="6">
    <location>
        <begin position="277"/>
        <end position="296"/>
    </location>
</feature>
<feature type="transmembrane region" description="Helical" evidence="6">
    <location>
        <begin position="216"/>
        <end position="240"/>
    </location>
</feature>
<dbReference type="PANTHER" id="PTHR32322:SF2">
    <property type="entry name" value="EAMA DOMAIN-CONTAINING PROTEIN"/>
    <property type="match status" value="1"/>
</dbReference>
<evidence type="ECO:0000313" key="8">
    <source>
        <dbReference type="EMBL" id="VVD94963.1"/>
    </source>
</evidence>
<keyword evidence="5 6" id="KW-0472">Membrane</keyword>
<feature type="transmembrane region" description="Helical" evidence="6">
    <location>
        <begin position="62"/>
        <end position="86"/>
    </location>
</feature>
<dbReference type="GO" id="GO:0016020">
    <property type="term" value="C:membrane"/>
    <property type="evidence" value="ECO:0007669"/>
    <property type="project" value="UniProtKB-SubCell"/>
</dbReference>
<evidence type="ECO:0000256" key="1">
    <source>
        <dbReference type="ARBA" id="ARBA00004141"/>
    </source>
</evidence>
<feature type="transmembrane region" description="Helical" evidence="6">
    <location>
        <begin position="98"/>
        <end position="119"/>
    </location>
</feature>
<organism evidence="8 9">
    <name type="scientific">Pandoraea horticolens</name>
    <dbReference type="NCBI Taxonomy" id="2508298"/>
    <lineage>
        <taxon>Bacteria</taxon>
        <taxon>Pseudomonadati</taxon>
        <taxon>Pseudomonadota</taxon>
        <taxon>Betaproteobacteria</taxon>
        <taxon>Burkholderiales</taxon>
        <taxon>Burkholderiaceae</taxon>
        <taxon>Pandoraea</taxon>
    </lineage>
</organism>
<feature type="transmembrane region" description="Helical" evidence="6">
    <location>
        <begin position="186"/>
        <end position="204"/>
    </location>
</feature>
<reference evidence="8 9" key="1">
    <citation type="submission" date="2019-08" db="EMBL/GenBank/DDBJ databases">
        <authorList>
            <person name="Peeters C."/>
        </authorList>
    </citation>
    <scope>NUCLEOTIDE SEQUENCE [LARGE SCALE GENOMIC DNA]</scope>
    <source>
        <strain evidence="8 9">LMG 31112</strain>
    </source>
</reference>
<keyword evidence="4 6" id="KW-1133">Transmembrane helix</keyword>
<evidence type="ECO:0000256" key="6">
    <source>
        <dbReference type="SAM" id="Phobius"/>
    </source>
</evidence>
<feature type="transmembrane region" description="Helical" evidence="6">
    <location>
        <begin position="302"/>
        <end position="319"/>
    </location>
</feature>
<evidence type="ECO:0000256" key="4">
    <source>
        <dbReference type="ARBA" id="ARBA00022989"/>
    </source>
</evidence>
<keyword evidence="9" id="KW-1185">Reference proteome</keyword>
<feature type="domain" description="EamA" evidence="7">
    <location>
        <begin position="39"/>
        <end position="169"/>
    </location>
</feature>
<feature type="transmembrane region" description="Helical" evidence="6">
    <location>
        <begin position="36"/>
        <end position="56"/>
    </location>
</feature>
<dbReference type="AlphaFoldDB" id="A0A5E4U5T2"/>
<comment type="subcellular location">
    <subcellularLocation>
        <location evidence="1">Membrane</location>
        <topology evidence="1">Multi-pass membrane protein</topology>
    </subcellularLocation>
</comment>
<feature type="transmembrane region" description="Helical" evidence="6">
    <location>
        <begin position="125"/>
        <end position="144"/>
    </location>
</feature>
<dbReference type="Pfam" id="PF00892">
    <property type="entry name" value="EamA"/>
    <property type="match status" value="2"/>
</dbReference>
<comment type="similarity">
    <text evidence="2">Belongs to the EamA transporter family.</text>
</comment>
<name>A0A5E4U5T2_9BURK</name>
<proteinExistence type="inferred from homology"/>
<evidence type="ECO:0000259" key="7">
    <source>
        <dbReference type="Pfam" id="PF00892"/>
    </source>
</evidence>
<accession>A0A5E4U5T2</accession>
<evidence type="ECO:0000256" key="2">
    <source>
        <dbReference type="ARBA" id="ARBA00007362"/>
    </source>
</evidence>
<dbReference type="Proteomes" id="UP000343317">
    <property type="component" value="Unassembled WGS sequence"/>
</dbReference>
<evidence type="ECO:0000256" key="3">
    <source>
        <dbReference type="ARBA" id="ARBA00022692"/>
    </source>
</evidence>
<feature type="transmembrane region" description="Helical" evidence="6">
    <location>
        <begin position="156"/>
        <end position="174"/>
    </location>
</feature>
<protein>
    <submittedName>
        <fullName evidence="8">Multidrug DMT transporter permease</fullName>
    </submittedName>
</protein>
<dbReference type="InterPro" id="IPR000620">
    <property type="entry name" value="EamA_dom"/>
</dbReference>
<dbReference type="InterPro" id="IPR050638">
    <property type="entry name" value="AA-Vitamin_Transporters"/>
</dbReference>
<dbReference type="SUPFAM" id="SSF103481">
    <property type="entry name" value="Multidrug resistance efflux transporter EmrE"/>
    <property type="match status" value="2"/>
</dbReference>
<dbReference type="EMBL" id="CABPSM010000004">
    <property type="protein sequence ID" value="VVD94963.1"/>
    <property type="molecule type" value="Genomic_DNA"/>
</dbReference>
<dbReference type="InterPro" id="IPR037185">
    <property type="entry name" value="EmrE-like"/>
</dbReference>
<evidence type="ECO:0000313" key="9">
    <source>
        <dbReference type="Proteomes" id="UP000343317"/>
    </source>
</evidence>
<dbReference type="PANTHER" id="PTHR32322">
    <property type="entry name" value="INNER MEMBRANE TRANSPORTER"/>
    <property type="match status" value="1"/>
</dbReference>
<evidence type="ECO:0000256" key="5">
    <source>
        <dbReference type="ARBA" id="ARBA00023136"/>
    </source>
</evidence>
<feature type="domain" description="EamA" evidence="7">
    <location>
        <begin position="183"/>
        <end position="319"/>
    </location>
</feature>
<gene>
    <name evidence="8" type="ORF">PHO31112_01817</name>
</gene>
<feature type="transmembrane region" description="Helical" evidence="6">
    <location>
        <begin position="246"/>
        <end position="265"/>
    </location>
</feature>
<sequence length="322" mass="34036">MCGRGIGDNGRHCVLHAQCIAILTNSMKTTPHPIDATALAIMLVLCAIWGGQQVAVKLAVPVVPAVLQAGLRSLIAAMLVSGWMLWRRQKLVTGDGTLPAGILAGALFSLEFLCIFVGLTHTTASRMAVFVYSAPCFTAIGLHWTVPSERLRPMQWLGMAAAFCGIVVAFSDGSGSDLATTWPGDLLGIAAGLLWGLTTVVVRASRLATAAPSKTLLYQLAVSAVVLCALALATGNVHIAPMTTTAWVSLAYQSVGVAFASYLIWFWMLTHYSAARLASFSFLSPLFGVTFGVLILGESVGWRFGGAVVLVFAGISLVNRRR</sequence>